<evidence type="ECO:0000256" key="1">
    <source>
        <dbReference type="SAM" id="Phobius"/>
    </source>
</evidence>
<accession>A0A246DKJ1</accession>
<evidence type="ECO:0000313" key="2">
    <source>
        <dbReference type="EMBL" id="OWO89157.1"/>
    </source>
</evidence>
<gene>
    <name evidence="2" type="ORF">B5E41_30725</name>
</gene>
<feature type="transmembrane region" description="Helical" evidence="1">
    <location>
        <begin position="48"/>
        <end position="73"/>
    </location>
</feature>
<sequence length="108" mass="11988">MANSVCFTDQIVILFLIGWFSLFFVLQLFHAVGLSFLVVLPLLLGPVFIFLLFPFLFDPCGFFLGCFGSCGCIRRSLSFSLSTSLIINVLSPCKLRIGMSFLVLSFVS</sequence>
<name>A0A246DKJ1_9HYPH</name>
<keyword evidence="1" id="KW-1133">Transmembrane helix</keyword>
<evidence type="ECO:0000313" key="3">
    <source>
        <dbReference type="Proteomes" id="UP000197269"/>
    </source>
</evidence>
<protein>
    <recommendedName>
        <fullName evidence="4">Transmembrane protein</fullName>
    </recommendedName>
</protein>
<dbReference type="EMBL" id="MXPU01000048">
    <property type="protein sequence ID" value="OWO89157.1"/>
    <property type="molecule type" value="Genomic_DNA"/>
</dbReference>
<keyword evidence="1" id="KW-0812">Transmembrane</keyword>
<feature type="transmembrane region" description="Helical" evidence="1">
    <location>
        <begin position="12"/>
        <end position="42"/>
    </location>
</feature>
<dbReference type="AlphaFoldDB" id="A0A246DKJ1"/>
<evidence type="ECO:0008006" key="4">
    <source>
        <dbReference type="Google" id="ProtNLM"/>
    </source>
</evidence>
<comment type="caution">
    <text evidence="2">The sequence shown here is derived from an EMBL/GenBank/DDBJ whole genome shotgun (WGS) entry which is preliminary data.</text>
</comment>
<reference evidence="2 3" key="1">
    <citation type="submission" date="2017-03" db="EMBL/GenBank/DDBJ databases">
        <title>Genome of strain Rhizobium sp. CNPSo 668.</title>
        <authorList>
            <person name="Ribeiro R."/>
        </authorList>
    </citation>
    <scope>NUCLEOTIDE SEQUENCE [LARGE SCALE GENOMIC DNA]</scope>
    <source>
        <strain evidence="2 3">CNPSo 668</strain>
    </source>
</reference>
<proteinExistence type="predicted"/>
<dbReference type="Proteomes" id="UP000197269">
    <property type="component" value="Unassembled WGS sequence"/>
</dbReference>
<organism evidence="2 3">
    <name type="scientific">Rhizobium esperanzae</name>
    <dbReference type="NCBI Taxonomy" id="1967781"/>
    <lineage>
        <taxon>Bacteria</taxon>
        <taxon>Pseudomonadati</taxon>
        <taxon>Pseudomonadota</taxon>
        <taxon>Alphaproteobacteria</taxon>
        <taxon>Hyphomicrobiales</taxon>
        <taxon>Rhizobiaceae</taxon>
        <taxon>Rhizobium/Agrobacterium group</taxon>
        <taxon>Rhizobium</taxon>
    </lineage>
</organism>
<keyword evidence="1" id="KW-0472">Membrane</keyword>